<evidence type="ECO:0000256" key="3">
    <source>
        <dbReference type="ARBA" id="ARBA00022723"/>
    </source>
</evidence>
<feature type="binding site" evidence="8">
    <location>
        <position position="60"/>
    </location>
    <ligand>
        <name>Mg(2+)</name>
        <dbReference type="ChEBI" id="CHEBI:18420"/>
    </ligand>
</feature>
<keyword evidence="7 8" id="KW-0275">Fatty acid biosynthesis</keyword>
<evidence type="ECO:0000256" key="4">
    <source>
        <dbReference type="ARBA" id="ARBA00022832"/>
    </source>
</evidence>
<keyword evidence="2 8" id="KW-0808">Transferase</keyword>
<evidence type="ECO:0000259" key="9">
    <source>
        <dbReference type="Pfam" id="PF01648"/>
    </source>
</evidence>
<evidence type="ECO:0000313" key="10">
    <source>
        <dbReference type="EMBL" id="RZD18377.1"/>
    </source>
</evidence>
<evidence type="ECO:0000256" key="6">
    <source>
        <dbReference type="ARBA" id="ARBA00023098"/>
    </source>
</evidence>
<accession>A0A519BM73</accession>
<keyword evidence="6 8" id="KW-0443">Lipid metabolism</keyword>
<dbReference type="GO" id="GO:0006633">
    <property type="term" value="P:fatty acid biosynthetic process"/>
    <property type="evidence" value="ECO:0007669"/>
    <property type="project" value="UniProtKB-UniRule"/>
</dbReference>
<dbReference type="SUPFAM" id="SSF56214">
    <property type="entry name" value="4'-phosphopantetheinyl transferase"/>
    <property type="match status" value="1"/>
</dbReference>
<dbReference type="Pfam" id="PF01648">
    <property type="entry name" value="ACPS"/>
    <property type="match status" value="1"/>
</dbReference>
<keyword evidence="8" id="KW-0963">Cytoplasm</keyword>
<feature type="domain" description="4'-phosphopantetheinyl transferase" evidence="9">
    <location>
        <begin position="4"/>
        <end position="100"/>
    </location>
</feature>
<feature type="binding site" evidence="8">
    <location>
        <position position="8"/>
    </location>
    <ligand>
        <name>Mg(2+)</name>
        <dbReference type="ChEBI" id="CHEBI:18420"/>
    </ligand>
</feature>
<dbReference type="EMBL" id="SGBB01000010">
    <property type="protein sequence ID" value="RZD18377.1"/>
    <property type="molecule type" value="Genomic_DNA"/>
</dbReference>
<evidence type="ECO:0000256" key="1">
    <source>
        <dbReference type="ARBA" id="ARBA00022516"/>
    </source>
</evidence>
<reference evidence="10 11" key="1">
    <citation type="journal article" date="2019" name="ISME J.">
        <title>Insights into ecological role of a new deltaproteobacterial order Candidatus Acidulodesulfobacterales by metagenomics and metatranscriptomics.</title>
        <authorList>
            <person name="Tan S."/>
            <person name="Liu J."/>
            <person name="Fang Y."/>
            <person name="Hedlund B.P."/>
            <person name="Lian Z.H."/>
            <person name="Huang L.Y."/>
            <person name="Li J.T."/>
            <person name="Huang L.N."/>
            <person name="Li W.J."/>
            <person name="Jiang H.C."/>
            <person name="Dong H.L."/>
            <person name="Shu W.S."/>
        </authorList>
    </citation>
    <scope>NUCLEOTIDE SEQUENCE [LARGE SCALE GENOMIC DNA]</scope>
    <source>
        <strain evidence="10">AP1</strain>
    </source>
</reference>
<keyword evidence="5 8" id="KW-0460">Magnesium</keyword>
<comment type="catalytic activity">
    <reaction evidence="8">
        <text>apo-[ACP] + CoA = holo-[ACP] + adenosine 3',5'-bisphosphate + H(+)</text>
        <dbReference type="Rhea" id="RHEA:12068"/>
        <dbReference type="Rhea" id="RHEA-COMP:9685"/>
        <dbReference type="Rhea" id="RHEA-COMP:9690"/>
        <dbReference type="ChEBI" id="CHEBI:15378"/>
        <dbReference type="ChEBI" id="CHEBI:29999"/>
        <dbReference type="ChEBI" id="CHEBI:57287"/>
        <dbReference type="ChEBI" id="CHEBI:58343"/>
        <dbReference type="ChEBI" id="CHEBI:64479"/>
        <dbReference type="EC" id="2.7.8.7"/>
    </reaction>
</comment>
<evidence type="ECO:0000256" key="5">
    <source>
        <dbReference type="ARBA" id="ARBA00022842"/>
    </source>
</evidence>
<comment type="similarity">
    <text evidence="8">Belongs to the P-Pant transferase superfamily. AcpS family.</text>
</comment>
<dbReference type="InterPro" id="IPR002582">
    <property type="entry name" value="ACPS"/>
</dbReference>
<dbReference type="NCBIfam" id="TIGR00556">
    <property type="entry name" value="pantethn_trn"/>
    <property type="match status" value="1"/>
</dbReference>
<dbReference type="GO" id="GO:0005737">
    <property type="term" value="C:cytoplasm"/>
    <property type="evidence" value="ECO:0007669"/>
    <property type="project" value="UniProtKB-SubCell"/>
</dbReference>
<dbReference type="GO" id="GO:0000287">
    <property type="term" value="F:magnesium ion binding"/>
    <property type="evidence" value="ECO:0007669"/>
    <property type="project" value="UniProtKB-UniRule"/>
</dbReference>
<keyword evidence="3 8" id="KW-0479">Metal-binding</keyword>
<dbReference type="InterPro" id="IPR037143">
    <property type="entry name" value="4-PPantetheinyl_Trfase_dom_sf"/>
</dbReference>
<evidence type="ECO:0000256" key="8">
    <source>
        <dbReference type="HAMAP-Rule" id="MF_00101"/>
    </source>
</evidence>
<dbReference type="NCBIfam" id="TIGR00516">
    <property type="entry name" value="acpS"/>
    <property type="match status" value="1"/>
</dbReference>
<comment type="cofactor">
    <cofactor evidence="8">
        <name>Mg(2+)</name>
        <dbReference type="ChEBI" id="CHEBI:18420"/>
    </cofactor>
</comment>
<organism evidence="10 11">
    <name type="scientific">Candidatus Acididesulfobacter diazotrophicus</name>
    <dbReference type="NCBI Taxonomy" id="2597226"/>
    <lineage>
        <taxon>Bacteria</taxon>
        <taxon>Deltaproteobacteria</taxon>
        <taxon>Candidatus Acidulodesulfobacterales</taxon>
        <taxon>Candidatus Acididesulfobacter</taxon>
    </lineage>
</organism>
<dbReference type="GO" id="GO:0008897">
    <property type="term" value="F:holo-[acyl-carrier-protein] synthase activity"/>
    <property type="evidence" value="ECO:0007669"/>
    <property type="project" value="UniProtKB-UniRule"/>
</dbReference>
<dbReference type="AlphaFoldDB" id="A0A519BM73"/>
<dbReference type="Proteomes" id="UP000319296">
    <property type="component" value="Unassembled WGS sequence"/>
</dbReference>
<sequence>MISGIGLDIVSIDRIKSLKENYGDRFLNRVFSAKELNNINKIKHKNKIEQKIAGFFAAKEAFLKSLHIGLFSIPFNSINVFNEQNGAPFLFIDDEIKKFILNKYNAKINKISLSISHDNGFAAAIVILEN</sequence>
<name>A0A519BM73_9DELT</name>
<protein>
    <recommendedName>
        <fullName evidence="8">Holo-[acyl-carrier-protein] synthase</fullName>
        <shortName evidence="8">Holo-ACP synthase</shortName>
        <ecNumber evidence="8">2.7.8.7</ecNumber>
    </recommendedName>
    <alternativeName>
        <fullName evidence="8">4'-phosphopantetheinyl transferase AcpS</fullName>
    </alternativeName>
</protein>
<comment type="subcellular location">
    <subcellularLocation>
        <location evidence="8">Cytoplasm</location>
    </subcellularLocation>
</comment>
<evidence type="ECO:0000256" key="7">
    <source>
        <dbReference type="ARBA" id="ARBA00023160"/>
    </source>
</evidence>
<dbReference type="Gene3D" id="3.90.470.20">
    <property type="entry name" value="4'-phosphopantetheinyl transferase domain"/>
    <property type="match status" value="1"/>
</dbReference>
<keyword evidence="4 8" id="KW-0276">Fatty acid metabolism</keyword>
<dbReference type="InterPro" id="IPR004568">
    <property type="entry name" value="Ppantetheine-prot_Trfase_dom"/>
</dbReference>
<dbReference type="InterPro" id="IPR008278">
    <property type="entry name" value="4-PPantetheinyl_Trfase_dom"/>
</dbReference>
<gene>
    <name evidence="8 10" type="primary">acpS</name>
    <name evidence="10" type="ORF">EVG15_06450</name>
</gene>
<dbReference type="EC" id="2.7.8.7" evidence="8"/>
<dbReference type="HAMAP" id="MF_00101">
    <property type="entry name" value="AcpS"/>
    <property type="match status" value="1"/>
</dbReference>
<evidence type="ECO:0000256" key="2">
    <source>
        <dbReference type="ARBA" id="ARBA00022679"/>
    </source>
</evidence>
<comment type="caution">
    <text evidence="10">The sequence shown here is derived from an EMBL/GenBank/DDBJ whole genome shotgun (WGS) entry which is preliminary data.</text>
</comment>
<proteinExistence type="inferred from homology"/>
<evidence type="ECO:0000313" key="11">
    <source>
        <dbReference type="Proteomes" id="UP000319296"/>
    </source>
</evidence>
<keyword evidence="1 8" id="KW-0444">Lipid biosynthesis</keyword>
<comment type="function">
    <text evidence="8">Transfers the 4'-phosphopantetheine moiety from coenzyme A to a Ser of acyl-carrier-protein.</text>
</comment>